<dbReference type="PROSITE" id="PS51285">
    <property type="entry name" value="AGC_KINASE_CTER"/>
    <property type="match status" value="1"/>
</dbReference>
<dbReference type="SUPFAM" id="SSF56112">
    <property type="entry name" value="Protein kinase-like (PK-like)"/>
    <property type="match status" value="1"/>
</dbReference>
<evidence type="ECO:0000313" key="26">
    <source>
        <dbReference type="EMBL" id="KYO44882.1"/>
    </source>
</evidence>
<dbReference type="CDD" id="cd05626">
    <property type="entry name" value="STKc_LATS2"/>
    <property type="match status" value="1"/>
</dbReference>
<dbReference type="GO" id="GO:0035329">
    <property type="term" value="P:hippo signaling"/>
    <property type="evidence" value="ECO:0007669"/>
    <property type="project" value="TreeGrafter"/>
</dbReference>
<dbReference type="GO" id="GO:0046620">
    <property type="term" value="P:regulation of organ growth"/>
    <property type="evidence" value="ECO:0007669"/>
    <property type="project" value="TreeGrafter"/>
</dbReference>
<dbReference type="InterPro" id="IPR000719">
    <property type="entry name" value="Prot_kinase_dom"/>
</dbReference>
<dbReference type="FunFam" id="3.30.200.20:FF:001246">
    <property type="entry name" value="Large tumor suppressor kinase 1"/>
    <property type="match status" value="1"/>
</dbReference>
<comment type="similarity">
    <text evidence="4">Belongs to the protein kinase superfamily. AGC Ser/Thr protein kinase family.</text>
</comment>
<dbReference type="GO" id="GO:0005634">
    <property type="term" value="C:nucleus"/>
    <property type="evidence" value="ECO:0007669"/>
    <property type="project" value="TreeGrafter"/>
</dbReference>
<dbReference type="GO" id="GO:0004674">
    <property type="term" value="F:protein serine/threonine kinase activity"/>
    <property type="evidence" value="ECO:0007669"/>
    <property type="project" value="UniProtKB-KW"/>
</dbReference>
<dbReference type="Pfam" id="PF00627">
    <property type="entry name" value="UBA"/>
    <property type="match status" value="1"/>
</dbReference>
<keyword evidence="17" id="KW-0206">Cytoskeleton</keyword>
<dbReference type="GO" id="GO:0000922">
    <property type="term" value="C:spindle pole"/>
    <property type="evidence" value="ECO:0007669"/>
    <property type="project" value="TreeGrafter"/>
</dbReference>
<evidence type="ECO:0000256" key="18">
    <source>
        <dbReference type="ARBA" id="ARBA00023306"/>
    </source>
</evidence>
<comment type="catalytic activity">
    <reaction evidence="20">
        <text>L-seryl-[protein] + ATP = O-phospho-L-seryl-[protein] + ADP + H(+)</text>
        <dbReference type="Rhea" id="RHEA:17989"/>
        <dbReference type="Rhea" id="RHEA-COMP:9863"/>
        <dbReference type="Rhea" id="RHEA-COMP:11604"/>
        <dbReference type="ChEBI" id="CHEBI:15378"/>
        <dbReference type="ChEBI" id="CHEBI:29999"/>
        <dbReference type="ChEBI" id="CHEBI:30616"/>
        <dbReference type="ChEBI" id="CHEBI:83421"/>
        <dbReference type="ChEBI" id="CHEBI:456216"/>
        <dbReference type="EC" id="2.7.11.1"/>
    </reaction>
</comment>
<dbReference type="EC" id="2.7.11.1" evidence="5"/>
<evidence type="ECO:0000313" key="27">
    <source>
        <dbReference type="Proteomes" id="UP000050525"/>
    </source>
</evidence>
<dbReference type="Proteomes" id="UP000050525">
    <property type="component" value="Unassembled WGS sequence"/>
</dbReference>
<feature type="compositionally biased region" description="Polar residues" evidence="22">
    <location>
        <begin position="619"/>
        <end position="630"/>
    </location>
</feature>
<dbReference type="PROSITE" id="PS00107">
    <property type="entry name" value="PROTEIN_KINASE_ATP"/>
    <property type="match status" value="1"/>
</dbReference>
<feature type="compositionally biased region" description="Basic and acidic residues" evidence="22">
    <location>
        <begin position="150"/>
        <end position="176"/>
    </location>
</feature>
<evidence type="ECO:0000256" key="1">
    <source>
        <dbReference type="ARBA" id="ARBA00001946"/>
    </source>
</evidence>
<dbReference type="eggNOG" id="KOG0608">
    <property type="taxonomic scope" value="Eukaryota"/>
</dbReference>
<evidence type="ECO:0000256" key="7">
    <source>
        <dbReference type="ARBA" id="ARBA00022527"/>
    </source>
</evidence>
<evidence type="ECO:0000256" key="12">
    <source>
        <dbReference type="ARBA" id="ARBA00022741"/>
    </source>
</evidence>
<keyword evidence="11" id="KW-0479">Metal-binding</keyword>
<dbReference type="InterPro" id="IPR008271">
    <property type="entry name" value="Ser/Thr_kinase_AS"/>
</dbReference>
<evidence type="ECO:0000256" key="9">
    <source>
        <dbReference type="ARBA" id="ARBA00022618"/>
    </source>
</evidence>
<dbReference type="SMART" id="SM00220">
    <property type="entry name" value="S_TKc"/>
    <property type="match status" value="1"/>
</dbReference>
<dbReference type="GO" id="GO:0005524">
    <property type="term" value="F:ATP binding"/>
    <property type="evidence" value="ECO:0007669"/>
    <property type="project" value="UniProtKB-UniRule"/>
</dbReference>
<keyword evidence="12 21" id="KW-0547">Nucleotide-binding</keyword>
<keyword evidence="6" id="KW-0963">Cytoplasm</keyword>
<evidence type="ECO:0000256" key="21">
    <source>
        <dbReference type="PROSITE-ProRule" id="PRU10141"/>
    </source>
</evidence>
<dbReference type="SMART" id="SM00133">
    <property type="entry name" value="S_TK_X"/>
    <property type="match status" value="1"/>
</dbReference>
<dbReference type="FunFam" id="1.10.510.10:FF:000199">
    <property type="entry name" value="Non-specific serine/threonine protein kinase"/>
    <property type="match status" value="1"/>
</dbReference>
<dbReference type="PANTHER" id="PTHR24356:SF149">
    <property type="entry name" value="SERINE_THREONINE-PROTEIN KINASE LATS2"/>
    <property type="match status" value="1"/>
</dbReference>
<dbReference type="PROSITE" id="PS50011">
    <property type="entry name" value="PROTEIN_KINASE_DOM"/>
    <property type="match status" value="1"/>
</dbReference>
<name>A0A151P741_ALLMI</name>
<feature type="region of interest" description="Disordered" evidence="22">
    <location>
        <begin position="135"/>
        <end position="196"/>
    </location>
</feature>
<dbReference type="Gene3D" id="1.10.510.10">
    <property type="entry name" value="Transferase(Phosphotransferase) domain 1"/>
    <property type="match status" value="1"/>
</dbReference>
<evidence type="ECO:0000256" key="22">
    <source>
        <dbReference type="SAM" id="MobiDB-lite"/>
    </source>
</evidence>
<evidence type="ECO:0000256" key="10">
    <source>
        <dbReference type="ARBA" id="ARBA00022679"/>
    </source>
</evidence>
<reference evidence="26 27" key="1">
    <citation type="journal article" date="2012" name="Genome Biol.">
        <title>Sequencing three crocodilian genomes to illuminate the evolution of archosaurs and amniotes.</title>
        <authorList>
            <person name="St John J.A."/>
            <person name="Braun E.L."/>
            <person name="Isberg S.R."/>
            <person name="Miles L.G."/>
            <person name="Chong A.Y."/>
            <person name="Gongora J."/>
            <person name="Dalzell P."/>
            <person name="Moran C."/>
            <person name="Bed'hom B."/>
            <person name="Abzhanov A."/>
            <person name="Burgess S.C."/>
            <person name="Cooksey A.M."/>
            <person name="Castoe T.A."/>
            <person name="Crawford N.G."/>
            <person name="Densmore L.D."/>
            <person name="Drew J.C."/>
            <person name="Edwards S.V."/>
            <person name="Faircloth B.C."/>
            <person name="Fujita M.K."/>
            <person name="Greenwold M.J."/>
            <person name="Hoffmann F.G."/>
            <person name="Howard J.M."/>
            <person name="Iguchi T."/>
            <person name="Janes D.E."/>
            <person name="Khan S.Y."/>
            <person name="Kohno S."/>
            <person name="de Koning A.J."/>
            <person name="Lance S.L."/>
            <person name="McCarthy F.M."/>
            <person name="McCormack J.E."/>
            <person name="Merchant M.E."/>
            <person name="Peterson D.G."/>
            <person name="Pollock D.D."/>
            <person name="Pourmand N."/>
            <person name="Raney B.J."/>
            <person name="Roessler K.A."/>
            <person name="Sanford J.R."/>
            <person name="Sawyer R.H."/>
            <person name="Schmidt C.J."/>
            <person name="Triplett E.W."/>
            <person name="Tuberville T.D."/>
            <person name="Venegas-Anaya M."/>
            <person name="Howard J.T."/>
            <person name="Jarvis E.D."/>
            <person name="Guillette L.J.Jr."/>
            <person name="Glenn T.C."/>
            <person name="Green R.E."/>
            <person name="Ray D.A."/>
        </authorList>
    </citation>
    <scope>NUCLEOTIDE SEQUENCE [LARGE SCALE GENOMIC DNA]</scope>
    <source>
        <strain evidence="26">KSC_2009_1</strain>
    </source>
</reference>
<comment type="cofactor">
    <cofactor evidence="1">
        <name>Mg(2+)</name>
        <dbReference type="ChEBI" id="CHEBI:18420"/>
    </cofactor>
</comment>
<dbReference type="Gene3D" id="3.30.200.20">
    <property type="entry name" value="Phosphorylase Kinase, domain 1"/>
    <property type="match status" value="1"/>
</dbReference>
<feature type="domain" description="AGC-kinase C-terminal" evidence="25">
    <location>
        <begin position="578"/>
        <end position="656"/>
    </location>
</feature>
<organism evidence="26 27">
    <name type="scientific">Alligator mississippiensis</name>
    <name type="common">American alligator</name>
    <dbReference type="NCBI Taxonomy" id="8496"/>
    <lineage>
        <taxon>Eukaryota</taxon>
        <taxon>Metazoa</taxon>
        <taxon>Chordata</taxon>
        <taxon>Craniata</taxon>
        <taxon>Vertebrata</taxon>
        <taxon>Euteleostomi</taxon>
        <taxon>Archelosauria</taxon>
        <taxon>Archosauria</taxon>
        <taxon>Crocodylia</taxon>
        <taxon>Alligatoridae</taxon>
        <taxon>Alligatorinae</taxon>
        <taxon>Alligator</taxon>
    </lineage>
</organism>
<dbReference type="CDD" id="cd21777">
    <property type="entry name" value="MobB_LATS2"/>
    <property type="match status" value="1"/>
</dbReference>
<comment type="subcellular location">
    <subcellularLocation>
        <location evidence="3">Cytoplasm</location>
        <location evidence="3">Cytoskeleton</location>
        <location evidence="3">Microtubule organizing center</location>
        <location evidence="3">Centrosome</location>
    </subcellularLocation>
    <subcellularLocation>
        <location evidence="2">Cytoplasm</location>
        <location evidence="2">Cytoskeleton</location>
        <location evidence="2">Spindle</location>
    </subcellularLocation>
</comment>
<keyword evidence="16" id="KW-0460">Magnesium</keyword>
<dbReference type="GO" id="GO:0046872">
    <property type="term" value="F:metal ion binding"/>
    <property type="evidence" value="ECO:0007669"/>
    <property type="project" value="UniProtKB-KW"/>
</dbReference>
<evidence type="ECO:0000259" key="25">
    <source>
        <dbReference type="PROSITE" id="PS51285"/>
    </source>
</evidence>
<evidence type="ECO:0000256" key="19">
    <source>
        <dbReference type="ARBA" id="ARBA00047899"/>
    </source>
</evidence>
<feature type="binding site" evidence="21">
    <location>
        <position position="301"/>
    </location>
    <ligand>
        <name>ATP</name>
        <dbReference type="ChEBI" id="CHEBI:30616"/>
    </ligand>
</feature>
<dbReference type="CDD" id="cd14398">
    <property type="entry name" value="UBA_LATS2"/>
    <property type="match status" value="1"/>
</dbReference>
<evidence type="ECO:0000256" key="2">
    <source>
        <dbReference type="ARBA" id="ARBA00004186"/>
    </source>
</evidence>
<dbReference type="GO" id="GO:0005813">
    <property type="term" value="C:centrosome"/>
    <property type="evidence" value="ECO:0007669"/>
    <property type="project" value="UniProtKB-SubCell"/>
</dbReference>
<keyword evidence="14" id="KW-0418">Kinase</keyword>
<evidence type="ECO:0000259" key="23">
    <source>
        <dbReference type="PROSITE" id="PS50011"/>
    </source>
</evidence>
<feature type="region of interest" description="Disordered" evidence="22">
    <location>
        <begin position="598"/>
        <end position="630"/>
    </location>
</feature>
<keyword evidence="8" id="KW-0597">Phosphoprotein</keyword>
<dbReference type="GO" id="GO:0051301">
    <property type="term" value="P:cell division"/>
    <property type="evidence" value="ECO:0007669"/>
    <property type="project" value="UniProtKB-KW"/>
</dbReference>
<evidence type="ECO:0000256" key="11">
    <source>
        <dbReference type="ARBA" id="ARBA00022723"/>
    </source>
</evidence>
<comment type="caution">
    <text evidence="26">The sequence shown here is derived from an EMBL/GenBank/DDBJ whole genome shotgun (WGS) entry which is preliminary data.</text>
</comment>
<protein>
    <recommendedName>
        <fullName evidence="5">non-specific serine/threonine protein kinase</fullName>
        <ecNumber evidence="5">2.7.11.1</ecNumber>
    </recommendedName>
</protein>
<dbReference type="InterPro" id="IPR017441">
    <property type="entry name" value="Protein_kinase_ATP_BS"/>
</dbReference>
<dbReference type="Pfam" id="PF00433">
    <property type="entry name" value="Pkinase_C"/>
    <property type="match status" value="1"/>
</dbReference>
<dbReference type="STRING" id="8496.A0A151P741"/>
<dbReference type="FunFam" id="1.10.510.10:FF:000086">
    <property type="entry name" value="Non-specific serine/threonine protein kinase"/>
    <property type="match status" value="1"/>
</dbReference>
<feature type="region of interest" description="Disordered" evidence="22">
    <location>
        <begin position="97"/>
        <end position="123"/>
    </location>
</feature>
<keyword evidence="9" id="KW-0132">Cell division</keyword>
<dbReference type="PANTHER" id="PTHR24356">
    <property type="entry name" value="SERINE/THREONINE-PROTEIN KINASE"/>
    <property type="match status" value="1"/>
</dbReference>
<accession>A0A151P741</accession>
<feature type="compositionally biased region" description="Basic and acidic residues" evidence="22">
    <location>
        <begin position="187"/>
        <end position="196"/>
    </location>
</feature>
<dbReference type="GO" id="GO:1900227">
    <property type="term" value="P:positive regulation of NLRP3 inflammasome complex assembly"/>
    <property type="evidence" value="ECO:0007669"/>
    <property type="project" value="UniProtKB-ARBA"/>
</dbReference>
<evidence type="ECO:0000256" key="20">
    <source>
        <dbReference type="ARBA" id="ARBA00048679"/>
    </source>
</evidence>
<dbReference type="InterPro" id="IPR015940">
    <property type="entry name" value="UBA"/>
</dbReference>
<comment type="catalytic activity">
    <reaction evidence="19">
        <text>L-threonyl-[protein] + ATP = O-phospho-L-threonyl-[protein] + ADP + H(+)</text>
        <dbReference type="Rhea" id="RHEA:46608"/>
        <dbReference type="Rhea" id="RHEA-COMP:11060"/>
        <dbReference type="Rhea" id="RHEA-COMP:11605"/>
        <dbReference type="ChEBI" id="CHEBI:15378"/>
        <dbReference type="ChEBI" id="CHEBI:30013"/>
        <dbReference type="ChEBI" id="CHEBI:30616"/>
        <dbReference type="ChEBI" id="CHEBI:61977"/>
        <dbReference type="ChEBI" id="CHEBI:456216"/>
        <dbReference type="EC" id="2.7.11.1"/>
    </reaction>
</comment>
<keyword evidence="15 21" id="KW-0067">ATP-binding</keyword>
<dbReference type="PROSITE" id="PS00108">
    <property type="entry name" value="PROTEIN_KINASE_ST"/>
    <property type="match status" value="1"/>
</dbReference>
<dbReference type="FunFam" id="1.10.8.10:FF:000029">
    <property type="entry name" value="Serine/threonine-protein kinase LATS1 isoform 1"/>
    <property type="match status" value="1"/>
</dbReference>
<keyword evidence="7" id="KW-0723">Serine/threonine-protein kinase</keyword>
<evidence type="ECO:0000256" key="5">
    <source>
        <dbReference type="ARBA" id="ARBA00012513"/>
    </source>
</evidence>
<evidence type="ECO:0000256" key="4">
    <source>
        <dbReference type="ARBA" id="ARBA00009903"/>
    </source>
</evidence>
<evidence type="ECO:0000256" key="15">
    <source>
        <dbReference type="ARBA" id="ARBA00022840"/>
    </source>
</evidence>
<feature type="domain" description="Protein kinase" evidence="23">
    <location>
        <begin position="272"/>
        <end position="577"/>
    </location>
</feature>
<proteinExistence type="inferred from homology"/>
<dbReference type="PROSITE" id="PS50030">
    <property type="entry name" value="UBA"/>
    <property type="match status" value="1"/>
</dbReference>
<gene>
    <name evidence="26" type="ORF">Y1Q_0022963</name>
</gene>
<dbReference type="EMBL" id="AKHW03000640">
    <property type="protein sequence ID" value="KYO44882.1"/>
    <property type="molecule type" value="Genomic_DNA"/>
</dbReference>
<evidence type="ECO:0000256" key="13">
    <source>
        <dbReference type="ARBA" id="ARBA00022776"/>
    </source>
</evidence>
<dbReference type="GO" id="GO:0106310">
    <property type="term" value="F:protein serine kinase activity"/>
    <property type="evidence" value="ECO:0007669"/>
    <property type="project" value="RHEA"/>
</dbReference>
<dbReference type="GO" id="GO:0043065">
    <property type="term" value="P:positive regulation of apoptotic process"/>
    <property type="evidence" value="ECO:0007669"/>
    <property type="project" value="TreeGrafter"/>
</dbReference>
<dbReference type="GO" id="GO:0000082">
    <property type="term" value="P:G1/S transition of mitotic cell cycle"/>
    <property type="evidence" value="ECO:0007669"/>
    <property type="project" value="TreeGrafter"/>
</dbReference>
<feature type="compositionally biased region" description="Polar residues" evidence="22">
    <location>
        <begin position="102"/>
        <end position="123"/>
    </location>
</feature>
<dbReference type="InterPro" id="IPR009060">
    <property type="entry name" value="UBA-like_sf"/>
</dbReference>
<keyword evidence="13" id="KW-0498">Mitosis</keyword>
<evidence type="ECO:0000256" key="8">
    <source>
        <dbReference type="ARBA" id="ARBA00022553"/>
    </source>
</evidence>
<keyword evidence="27" id="KW-1185">Reference proteome</keyword>
<dbReference type="Pfam" id="PF00069">
    <property type="entry name" value="Pkinase"/>
    <property type="match status" value="2"/>
</dbReference>
<sequence length="692" mass="79128">MRPTAKFGPYQKALREIRYSLLPFANESGTSATIEVNRQMLQELVNAGCDQEMAVRALKQTGSRSIEAALEYISKMGYLDPRNEQIVRVIKQTSPGKGMVPNNVTRRPSFEGSNESFPSYHQIGNATYEGTSFGAEEQTLRGVPTSTCSKAEENGERNDKSGKNAKIEKPGKDKKQIQTSPVPVRKNGKDEEKRESRIKSYSPFAFKFYMEQHVENVIKTYQQKINRRLQLEQEMAKAGLCEAEQEQMRKILYQKESNYNRLKRAKMDKSMFVKIKTLGIGAFGEVCLACKVDTHALYAMKTLRKKDVLNRNQVAHVKAERDILAEADNEWVVKLYYSFQDKESLYFVMDYIPGGDMMSLLIRMEVFPEHLAKFYIAELTLAIESVHRMGFIHRDIKPDNILIDLDGHIKLTDFGLCTGFRWTHNSKYYQKGSHIRQDSMEPSDLWDDVSNCRCGDRLKTLEQRVKKQHQRCLAHSLVGTPNYIAPEVLLRKGYTQLCDWWSVGVILFEMLVGQPPFLAPTPTETQLKVINWESTLHIPSQIKLSPEASDLITKLCCAAEDRLGRNGADDIKAHPFFNSIDFSTDIRRQPAPYVPKISHPMDTSNFDPVEEESPWNDASGDSTRTWDPLSSSNSKHTEHAFYEFTFRRFFDDNGYPFRYPKPSGIEVSQPEKCDVENKDVVDQTGACQPVYV</sequence>
<evidence type="ECO:0000256" key="14">
    <source>
        <dbReference type="ARBA" id="ARBA00022777"/>
    </source>
</evidence>
<dbReference type="InterPro" id="IPR011009">
    <property type="entry name" value="Kinase-like_dom_sf"/>
</dbReference>
<dbReference type="SUPFAM" id="SSF46934">
    <property type="entry name" value="UBA-like"/>
    <property type="match status" value="1"/>
</dbReference>
<dbReference type="InterPro" id="IPR000961">
    <property type="entry name" value="AGC-kinase_C"/>
</dbReference>
<dbReference type="InterPro" id="IPR050236">
    <property type="entry name" value="Ser_Thr_kinase_AGC"/>
</dbReference>
<evidence type="ECO:0000256" key="6">
    <source>
        <dbReference type="ARBA" id="ARBA00022490"/>
    </source>
</evidence>
<dbReference type="InterPro" id="IPR017892">
    <property type="entry name" value="Pkinase_C"/>
</dbReference>
<dbReference type="Gene3D" id="1.10.8.10">
    <property type="entry name" value="DNA helicase RuvA subunit, C-terminal domain"/>
    <property type="match status" value="1"/>
</dbReference>
<evidence type="ECO:0000256" key="17">
    <source>
        <dbReference type="ARBA" id="ARBA00023212"/>
    </source>
</evidence>
<keyword evidence="18" id="KW-0131">Cell cycle</keyword>
<evidence type="ECO:0000256" key="3">
    <source>
        <dbReference type="ARBA" id="ARBA00004300"/>
    </source>
</evidence>
<feature type="domain" description="UBA" evidence="24">
    <location>
        <begin position="35"/>
        <end position="76"/>
    </location>
</feature>
<evidence type="ECO:0000259" key="24">
    <source>
        <dbReference type="PROSITE" id="PS50030"/>
    </source>
</evidence>
<evidence type="ECO:0000256" key="16">
    <source>
        <dbReference type="ARBA" id="ARBA00022842"/>
    </source>
</evidence>
<keyword evidence="10" id="KW-0808">Transferase</keyword>
<dbReference type="AlphaFoldDB" id="A0A151P741"/>